<dbReference type="SUPFAM" id="SSF81606">
    <property type="entry name" value="PP2C-like"/>
    <property type="match status" value="1"/>
</dbReference>
<sequence length="24" mass="2786">DHEFMVIACDGIWNVMSSQEVIDF</sequence>
<protein>
    <submittedName>
        <fullName>Serine/threonine protein phosphatase</fullName>
    </submittedName>
</protein>
<accession>Q9TS01</accession>
<dbReference type="HOGENOM" id="CLU_013173_13_1_1"/>
<proteinExistence type="predicted"/>
<dbReference type="InterPro" id="IPR001932">
    <property type="entry name" value="PPM-type_phosphatase-like_dom"/>
</dbReference>
<name>Q9TS01_BOVIN</name>
<reference key="1">
    <citation type="journal article" date="1995" name="J. Biol. Chem.">
        <title>A Mg(2+)-dependent, Ca(2+)-inhibitable serine/threonine protein phosphatase from bovine brain.</title>
        <authorList>
            <person name="Wang Y."/>
            <person name="Santini F."/>
            <person name="Qin K."/>
            <person name="Huang C.Y."/>
        </authorList>
    </citation>
    <scope>NUCLEOTIDE SEQUENCE</scope>
</reference>
<feature type="domain" description="PPM-type phosphatase" evidence="1">
    <location>
        <begin position="1"/>
        <end position="24"/>
    </location>
</feature>
<dbReference type="Gene3D" id="3.60.40.10">
    <property type="entry name" value="PPM-type phosphatase domain"/>
    <property type="match status" value="1"/>
</dbReference>
<organism>
    <name type="scientific">Bos taurus</name>
    <name type="common">Bovine</name>
    <dbReference type="NCBI Taxonomy" id="9913"/>
    <lineage>
        <taxon>Eukaryota</taxon>
        <taxon>Metazoa</taxon>
        <taxon>Chordata</taxon>
        <taxon>Craniata</taxon>
        <taxon>Vertebrata</taxon>
        <taxon>Euteleostomi</taxon>
        <taxon>Mammalia</taxon>
        <taxon>Eutheria</taxon>
        <taxon>Laurasiatheria</taxon>
        <taxon>Artiodactyla</taxon>
        <taxon>Ruminantia</taxon>
        <taxon>Pecora</taxon>
        <taxon>Bovidae</taxon>
        <taxon>Bovinae</taxon>
        <taxon>Bos</taxon>
    </lineage>
</organism>
<evidence type="ECO:0000259" key="1">
    <source>
        <dbReference type="Pfam" id="PF00481"/>
    </source>
</evidence>
<dbReference type="InterPro" id="IPR036457">
    <property type="entry name" value="PPM-type-like_dom_sf"/>
</dbReference>
<dbReference type="AlphaFoldDB" id="Q9TS01"/>
<dbReference type="Pfam" id="PF00481">
    <property type="entry name" value="PP2C"/>
    <property type="match status" value="1"/>
</dbReference>